<dbReference type="GO" id="GO:0005829">
    <property type="term" value="C:cytosol"/>
    <property type="evidence" value="ECO:0007669"/>
    <property type="project" value="TreeGrafter"/>
</dbReference>
<evidence type="ECO:0000256" key="1">
    <source>
        <dbReference type="ARBA" id="ARBA00001933"/>
    </source>
</evidence>
<gene>
    <name evidence="4" type="ORF">FC14_GL000093</name>
</gene>
<evidence type="ECO:0000313" key="4">
    <source>
        <dbReference type="EMBL" id="KRM63972.1"/>
    </source>
</evidence>
<comment type="similarity">
    <text evidence="2">Belongs to the class-IV pyridoxal-phosphate-dependent aminotransferase family.</text>
</comment>
<dbReference type="GO" id="GO:0008652">
    <property type="term" value="P:amino acid biosynthetic process"/>
    <property type="evidence" value="ECO:0007669"/>
    <property type="project" value="UniProtKB-ARBA"/>
</dbReference>
<evidence type="ECO:0000256" key="3">
    <source>
        <dbReference type="ARBA" id="ARBA00022898"/>
    </source>
</evidence>
<dbReference type="Proteomes" id="UP000051008">
    <property type="component" value="Unassembled WGS sequence"/>
</dbReference>
<sequence>MQTVGYYNGTLAPLDELMIPATDRALYFGDGCYDATTFKNNVAFALEDHLDRFYNSCRLLEIEFPLTRSELKDKLYQVIDANESDTGMLYWQTSRGSGLRNHLFPEDSQPNLLIFTAPFGLIPFDAEFKLISREDTRFLHCNIKTLNLLPNVIASQRAKEAGCQEVVFHRGERVTECGHSNILILKDGVLCTPPRDNLILPGITLKHLLELAKENNIPTSEAPFTMDELRAADEVIVSSSACLGIRAVELDGQPVGGKDLATLQVLQQAYAKKYEADVQSR</sequence>
<keyword evidence="4" id="KW-0032">Aminotransferase</keyword>
<dbReference type="EMBL" id="AYYP01000046">
    <property type="protein sequence ID" value="KRM63972.1"/>
    <property type="molecule type" value="Genomic_DNA"/>
</dbReference>
<dbReference type="PANTHER" id="PTHR42743">
    <property type="entry name" value="AMINO-ACID AMINOTRANSFERASE"/>
    <property type="match status" value="1"/>
</dbReference>
<dbReference type="GO" id="GO:0046394">
    <property type="term" value="P:carboxylic acid biosynthetic process"/>
    <property type="evidence" value="ECO:0007669"/>
    <property type="project" value="UniProtKB-ARBA"/>
</dbReference>
<organism evidence="4 5">
    <name type="scientific">Ligilactobacillus agilis DSM 20509</name>
    <dbReference type="NCBI Taxonomy" id="1423718"/>
    <lineage>
        <taxon>Bacteria</taxon>
        <taxon>Bacillati</taxon>
        <taxon>Bacillota</taxon>
        <taxon>Bacilli</taxon>
        <taxon>Lactobacillales</taxon>
        <taxon>Lactobacillaceae</taxon>
        <taxon>Ligilactobacillus</taxon>
    </lineage>
</organism>
<dbReference type="Pfam" id="PF01063">
    <property type="entry name" value="Aminotran_4"/>
    <property type="match status" value="1"/>
</dbReference>
<dbReference type="PATRIC" id="fig|1423718.3.peg.96"/>
<protein>
    <submittedName>
        <fullName evidence="4">D-alanine aminotransferase</fullName>
    </submittedName>
</protein>
<evidence type="ECO:0000313" key="5">
    <source>
        <dbReference type="Proteomes" id="UP000051008"/>
    </source>
</evidence>
<dbReference type="InterPro" id="IPR036038">
    <property type="entry name" value="Aminotransferase-like"/>
</dbReference>
<comment type="caution">
    <text evidence="4">The sequence shown here is derived from an EMBL/GenBank/DDBJ whole genome shotgun (WGS) entry which is preliminary data.</text>
</comment>
<keyword evidence="4" id="KW-0808">Transferase</keyword>
<comment type="cofactor">
    <cofactor evidence="1">
        <name>pyridoxal 5'-phosphate</name>
        <dbReference type="ChEBI" id="CHEBI:597326"/>
    </cofactor>
</comment>
<dbReference type="InterPro" id="IPR043131">
    <property type="entry name" value="BCAT-like_N"/>
</dbReference>
<dbReference type="Gene3D" id="3.20.10.10">
    <property type="entry name" value="D-amino Acid Aminotransferase, subunit A, domain 2"/>
    <property type="match status" value="1"/>
</dbReference>
<proteinExistence type="inferred from homology"/>
<keyword evidence="3" id="KW-0663">Pyridoxal phosphate</keyword>
<dbReference type="PANTHER" id="PTHR42743:SF10">
    <property type="entry name" value="D-ALANINE AMINOTRANSFERASE"/>
    <property type="match status" value="1"/>
</dbReference>
<dbReference type="InterPro" id="IPR050571">
    <property type="entry name" value="Class-IV_PLP-Dep_Aminotrnsfr"/>
</dbReference>
<dbReference type="Gene3D" id="3.30.470.10">
    <property type="match status" value="1"/>
</dbReference>
<dbReference type="OrthoDB" id="9805628at2"/>
<dbReference type="AlphaFoldDB" id="A0A0R2AE61"/>
<keyword evidence="5" id="KW-1185">Reference proteome</keyword>
<dbReference type="FunFam" id="3.20.10.10:FF:000002">
    <property type="entry name" value="D-alanine aminotransferase"/>
    <property type="match status" value="1"/>
</dbReference>
<evidence type="ECO:0000256" key="2">
    <source>
        <dbReference type="ARBA" id="ARBA00009320"/>
    </source>
</evidence>
<dbReference type="InterPro" id="IPR001544">
    <property type="entry name" value="Aminotrans_IV"/>
</dbReference>
<dbReference type="SUPFAM" id="SSF56752">
    <property type="entry name" value="D-aminoacid aminotransferase-like PLP-dependent enzymes"/>
    <property type="match status" value="1"/>
</dbReference>
<dbReference type="InterPro" id="IPR043132">
    <property type="entry name" value="BCAT-like_C"/>
</dbReference>
<dbReference type="GO" id="GO:0008483">
    <property type="term" value="F:transaminase activity"/>
    <property type="evidence" value="ECO:0007669"/>
    <property type="project" value="UniProtKB-KW"/>
</dbReference>
<name>A0A0R2AE61_9LACO</name>
<accession>A0A0R2AE61</accession>
<reference evidence="4 5" key="1">
    <citation type="journal article" date="2015" name="Genome Announc.">
        <title>Expanding the biotechnology potential of lactobacilli through comparative genomics of 213 strains and associated genera.</title>
        <authorList>
            <person name="Sun Z."/>
            <person name="Harris H.M."/>
            <person name="McCann A."/>
            <person name="Guo C."/>
            <person name="Argimon S."/>
            <person name="Zhang W."/>
            <person name="Yang X."/>
            <person name="Jeffery I.B."/>
            <person name="Cooney J.C."/>
            <person name="Kagawa T.F."/>
            <person name="Liu W."/>
            <person name="Song Y."/>
            <person name="Salvetti E."/>
            <person name="Wrobel A."/>
            <person name="Rasinkangas P."/>
            <person name="Parkhill J."/>
            <person name="Rea M.C."/>
            <person name="O'Sullivan O."/>
            <person name="Ritari J."/>
            <person name="Douillard F.P."/>
            <person name="Paul Ross R."/>
            <person name="Yang R."/>
            <person name="Briner A.E."/>
            <person name="Felis G.E."/>
            <person name="de Vos W.M."/>
            <person name="Barrangou R."/>
            <person name="Klaenhammer T.R."/>
            <person name="Caufield P.W."/>
            <person name="Cui Y."/>
            <person name="Zhang H."/>
            <person name="O'Toole P.W."/>
        </authorList>
    </citation>
    <scope>NUCLEOTIDE SEQUENCE [LARGE SCALE GENOMIC DNA]</scope>
    <source>
        <strain evidence="4 5">DSM 20509</strain>
    </source>
</reference>
<dbReference type="RefSeq" id="WP_056976852.1">
    <property type="nucleotide sequence ID" value="NZ_AYYP01000046.1"/>
</dbReference>